<dbReference type="SUPFAM" id="SSF56219">
    <property type="entry name" value="DNase I-like"/>
    <property type="match status" value="1"/>
</dbReference>
<comment type="caution">
    <text evidence="4">The sequence shown here is derived from an EMBL/GenBank/DDBJ whole genome shotgun (WGS) entry which is preliminary data.</text>
</comment>
<dbReference type="EMBL" id="WDOP01000004">
    <property type="protein sequence ID" value="KAB7486575.1"/>
    <property type="molecule type" value="Genomic_DNA"/>
</dbReference>
<dbReference type="GO" id="GO:0004527">
    <property type="term" value="F:exonuclease activity"/>
    <property type="evidence" value="ECO:0007669"/>
    <property type="project" value="UniProtKB-KW"/>
</dbReference>
<protein>
    <submittedName>
        <fullName evidence="4">Endonuclease/exonuclease/phosphatase family protein</fullName>
    </submittedName>
</protein>
<feature type="compositionally biased region" description="Basic and acidic residues" evidence="1">
    <location>
        <begin position="94"/>
        <end position="105"/>
    </location>
</feature>
<dbReference type="Pfam" id="PF03372">
    <property type="entry name" value="Exo_endo_phos"/>
    <property type="match status" value="1"/>
</dbReference>
<evidence type="ECO:0000256" key="2">
    <source>
        <dbReference type="SAM" id="Phobius"/>
    </source>
</evidence>
<gene>
    <name evidence="4" type="ORF">GBA83_06065</name>
</gene>
<evidence type="ECO:0000313" key="5">
    <source>
        <dbReference type="Proteomes" id="UP000451386"/>
    </source>
</evidence>
<keyword evidence="2" id="KW-1133">Transmembrane helix</keyword>
<evidence type="ECO:0000313" key="4">
    <source>
        <dbReference type="EMBL" id="KAB7486575.1"/>
    </source>
</evidence>
<name>A0A0H2P0H2_BIFBI</name>
<proteinExistence type="predicted"/>
<keyword evidence="4" id="KW-0269">Exonuclease</keyword>
<keyword evidence="4" id="KW-0378">Hydrolase</keyword>
<feature type="transmembrane region" description="Helical" evidence="2">
    <location>
        <begin position="35"/>
        <end position="55"/>
    </location>
</feature>
<feature type="transmembrane region" description="Helical" evidence="2">
    <location>
        <begin position="62"/>
        <end position="81"/>
    </location>
</feature>
<dbReference type="AlphaFoldDB" id="A0A0H2P0H2"/>
<keyword evidence="2" id="KW-0812">Transmembrane</keyword>
<dbReference type="GO" id="GO:0004519">
    <property type="term" value="F:endonuclease activity"/>
    <property type="evidence" value="ECO:0007669"/>
    <property type="project" value="UniProtKB-KW"/>
</dbReference>
<dbReference type="InterPro" id="IPR036691">
    <property type="entry name" value="Endo/exonu/phosph_ase_sf"/>
</dbReference>
<evidence type="ECO:0000259" key="3">
    <source>
        <dbReference type="Pfam" id="PF03372"/>
    </source>
</evidence>
<keyword evidence="4" id="KW-0540">Nuclease</keyword>
<feature type="region of interest" description="Disordered" evidence="1">
    <location>
        <begin position="262"/>
        <end position="285"/>
    </location>
</feature>
<dbReference type="Gene3D" id="3.60.10.10">
    <property type="entry name" value="Endonuclease/exonuclease/phosphatase"/>
    <property type="match status" value="1"/>
</dbReference>
<feature type="domain" description="Endonuclease/exonuclease/phosphatase" evidence="3">
    <location>
        <begin position="129"/>
        <end position="362"/>
    </location>
</feature>
<dbReference type="Proteomes" id="UP000451386">
    <property type="component" value="Unassembled WGS sequence"/>
</dbReference>
<dbReference type="InterPro" id="IPR005135">
    <property type="entry name" value="Endo/exonuclease/phosphatase"/>
</dbReference>
<evidence type="ECO:0000256" key="1">
    <source>
        <dbReference type="SAM" id="MobiDB-lite"/>
    </source>
</evidence>
<feature type="region of interest" description="Disordered" evidence="1">
    <location>
        <begin position="90"/>
        <end position="124"/>
    </location>
</feature>
<sequence length="390" mass="42420">MGVLSWILLAACMLWSALRFLPAGREAHMPTMPYMIALIRFLWIPYLVIAVWAGLVGSWWQCGVAVAGIVSILAMQVPYWTNMPRERWHHQRGTSHETASDDHRQTARSADAEPTANPPQASGDTYHLMTLNCRYGKASADAIIAAVRERHIDVLALQELSTDLIKRLERGGLHRILPYRQLGTPREKTDNGGFNGIWSRTKPKRGTHGIVSIPAADVPGIMLQTDDGTSVAFASAHTKSPMRGCREWSDGIRSLSALVPMPRKSVSAGTGREERATGSKAGRGGGSAYPDVDIAVLMGDLNADIDHASFRELLRSGFRDAALAQARGHVNTFPSQVPWPRIELDHIMAATRESASGSAAEPARAVAFSGVESFVVEDTDHLALTATMTI</sequence>
<reference evidence="4 5" key="1">
    <citation type="journal article" date="2019" name="Nat. Med.">
        <title>A library of human gut bacterial isolates paired with longitudinal multiomics data enables mechanistic microbiome research.</title>
        <authorList>
            <person name="Poyet M."/>
            <person name="Groussin M."/>
            <person name="Gibbons S.M."/>
            <person name="Avila-Pacheco J."/>
            <person name="Jiang X."/>
            <person name="Kearney S.M."/>
            <person name="Perrotta A.R."/>
            <person name="Berdy B."/>
            <person name="Zhao S."/>
            <person name="Lieberman T.D."/>
            <person name="Swanson P.K."/>
            <person name="Smith M."/>
            <person name="Roesemann S."/>
            <person name="Alexander J.E."/>
            <person name="Rich S.A."/>
            <person name="Livny J."/>
            <person name="Vlamakis H."/>
            <person name="Clish C."/>
            <person name="Bullock K."/>
            <person name="Deik A."/>
            <person name="Scott J."/>
            <person name="Pierce K.A."/>
            <person name="Xavier R.J."/>
            <person name="Alm E.J."/>
        </authorList>
    </citation>
    <scope>NUCLEOTIDE SEQUENCE [LARGE SCALE GENOMIC DNA]</scope>
    <source>
        <strain evidence="4 5">BIOML-A13</strain>
    </source>
</reference>
<accession>A0A0H2P0H2</accession>
<keyword evidence="2" id="KW-0472">Membrane</keyword>
<organism evidence="4 5">
    <name type="scientific">Bifidobacterium bifidum</name>
    <dbReference type="NCBI Taxonomy" id="1681"/>
    <lineage>
        <taxon>Bacteria</taxon>
        <taxon>Bacillati</taxon>
        <taxon>Actinomycetota</taxon>
        <taxon>Actinomycetes</taxon>
        <taxon>Bifidobacteriales</taxon>
        <taxon>Bifidobacteriaceae</taxon>
        <taxon>Bifidobacterium</taxon>
    </lineage>
</organism>
<dbReference type="RefSeq" id="WP_013389540.1">
    <property type="nucleotide sequence ID" value="NZ_BCXK01000004.1"/>
</dbReference>
<keyword evidence="4" id="KW-0255">Endonuclease</keyword>